<sequence length="594" mass="66000">MNDYDAAPRDAGPRAHERNPARRVRPWPWLRYFALLLTLIPGLAPAAAPLSLTAVHEGPIGASVSYYQETGDRLVLQQAVAALAADSFRPAAAPILNYGIGARPVWLHFRVVNDTGEPLRRQLSVETTWLDRVEFYVRQDGRTLAMDQAGDSLPFAHRSVDSRHFVFQHSFVPGRSEVFIRVQTPDPMLIPLYLHAPEQARSHATLQQYSYGVLYGFLLALLIYNLMLYAGLGVPRYGLYSLYLGAFLLMNIAYTGHGFRWLWPDSPGWAQWSNPVLMVLYGVAGLAFALSFLETRCNFPRVHRAVLAYIGAGVGLLGLAALFSSQYFALLVAFSFVTLFTLIMLSLGLLAVRGGMRAARYFLLAAVAAMAGAATTALAVWGYIPTSVWTYRAVDIGMLLDATLLALALTYQFRVGQSERLLAEQLARQDPLTGMKNRRAFTDEARPVWNIAHRQGHPLAVVLLDIDCFKRINDSYGHAYGDKVLITVAEVIIDTIRQQDVAARWGGEEFILLLPETGLEEAAALAERLRQAIEAVRLRWGDDIITVTASFGVAERDVEHPNLDSLISVADKYLYQAKHDGRNRIRYRPVASVA</sequence>
<dbReference type="GO" id="GO:0005886">
    <property type="term" value="C:plasma membrane"/>
    <property type="evidence" value="ECO:0007669"/>
    <property type="project" value="TreeGrafter"/>
</dbReference>
<dbReference type="InterPro" id="IPR029787">
    <property type="entry name" value="Nucleotide_cyclase"/>
</dbReference>
<dbReference type="InterPro" id="IPR011622">
    <property type="entry name" value="7TMR_DISM_rcpt_extracell_dom2"/>
</dbReference>
<protein>
    <recommendedName>
        <fullName evidence="2">diguanylate cyclase</fullName>
        <ecNumber evidence="2">2.7.7.65</ecNumber>
    </recommendedName>
</protein>
<name>A0A1Z4VSC3_9GAMM</name>
<evidence type="ECO:0000256" key="1">
    <source>
        <dbReference type="ARBA" id="ARBA00001946"/>
    </source>
</evidence>
<reference evidence="6 7" key="1">
    <citation type="submission" date="2017-05" db="EMBL/GenBank/DDBJ databases">
        <title>Thiocyanate degradation by Thiohalobacter thiocyanaticus FOKN1.</title>
        <authorList>
            <person name="Oshiki M."/>
            <person name="Fukushima T."/>
            <person name="Kawano S."/>
            <person name="Nakagawa J."/>
        </authorList>
    </citation>
    <scope>NUCLEOTIDE SEQUENCE [LARGE SCALE GENOMIC DNA]</scope>
    <source>
        <strain evidence="6 7">FOKN1</strain>
    </source>
</reference>
<keyword evidence="4" id="KW-0472">Membrane</keyword>
<evidence type="ECO:0000256" key="2">
    <source>
        <dbReference type="ARBA" id="ARBA00012528"/>
    </source>
</evidence>
<evidence type="ECO:0000256" key="3">
    <source>
        <dbReference type="ARBA" id="ARBA00034247"/>
    </source>
</evidence>
<feature type="transmembrane region" description="Helical" evidence="4">
    <location>
        <begin position="237"/>
        <end position="256"/>
    </location>
</feature>
<dbReference type="PROSITE" id="PS50887">
    <property type="entry name" value="GGDEF"/>
    <property type="match status" value="1"/>
</dbReference>
<dbReference type="InterPro" id="IPR000160">
    <property type="entry name" value="GGDEF_dom"/>
</dbReference>
<feature type="transmembrane region" description="Helical" evidence="4">
    <location>
        <begin position="329"/>
        <end position="350"/>
    </location>
</feature>
<dbReference type="InterPro" id="IPR043128">
    <property type="entry name" value="Rev_trsase/Diguanyl_cyclase"/>
</dbReference>
<dbReference type="CDD" id="cd01949">
    <property type="entry name" value="GGDEF"/>
    <property type="match status" value="1"/>
</dbReference>
<dbReference type="SUPFAM" id="SSF55073">
    <property type="entry name" value="Nucleotide cyclase"/>
    <property type="match status" value="1"/>
</dbReference>
<comment type="cofactor">
    <cofactor evidence="1">
        <name>Mg(2+)</name>
        <dbReference type="ChEBI" id="CHEBI:18420"/>
    </cofactor>
</comment>
<dbReference type="Pfam" id="PF00990">
    <property type="entry name" value="GGDEF"/>
    <property type="match status" value="1"/>
</dbReference>
<dbReference type="RefSeq" id="WP_096366473.1">
    <property type="nucleotide sequence ID" value="NZ_AP018052.1"/>
</dbReference>
<comment type="catalytic activity">
    <reaction evidence="3">
        <text>2 GTP = 3',3'-c-di-GMP + 2 diphosphate</text>
        <dbReference type="Rhea" id="RHEA:24898"/>
        <dbReference type="ChEBI" id="CHEBI:33019"/>
        <dbReference type="ChEBI" id="CHEBI:37565"/>
        <dbReference type="ChEBI" id="CHEBI:58805"/>
        <dbReference type="EC" id="2.7.7.65"/>
    </reaction>
</comment>
<dbReference type="Gene3D" id="3.30.70.270">
    <property type="match status" value="1"/>
</dbReference>
<dbReference type="KEGG" id="ttc:FOKN1_1995"/>
<dbReference type="Proteomes" id="UP000218765">
    <property type="component" value="Chromosome"/>
</dbReference>
<evidence type="ECO:0000313" key="7">
    <source>
        <dbReference type="Proteomes" id="UP000218765"/>
    </source>
</evidence>
<dbReference type="GO" id="GO:0043709">
    <property type="term" value="P:cell adhesion involved in single-species biofilm formation"/>
    <property type="evidence" value="ECO:0007669"/>
    <property type="project" value="TreeGrafter"/>
</dbReference>
<evidence type="ECO:0000313" key="6">
    <source>
        <dbReference type="EMBL" id="BAZ94375.1"/>
    </source>
</evidence>
<feature type="transmembrane region" description="Helical" evidence="4">
    <location>
        <begin position="362"/>
        <end position="384"/>
    </location>
</feature>
<dbReference type="GO" id="GO:0052621">
    <property type="term" value="F:diguanylate cyclase activity"/>
    <property type="evidence" value="ECO:0007669"/>
    <property type="project" value="UniProtKB-EC"/>
</dbReference>
<keyword evidence="4" id="KW-1133">Transmembrane helix</keyword>
<dbReference type="EC" id="2.7.7.65" evidence="2"/>
<dbReference type="Gene3D" id="2.60.40.2380">
    <property type="match status" value="1"/>
</dbReference>
<feature type="transmembrane region" description="Helical" evidence="4">
    <location>
        <begin position="276"/>
        <end position="293"/>
    </location>
</feature>
<proteinExistence type="predicted"/>
<dbReference type="PANTHER" id="PTHR45138:SF9">
    <property type="entry name" value="DIGUANYLATE CYCLASE DGCM-RELATED"/>
    <property type="match status" value="1"/>
</dbReference>
<keyword evidence="4" id="KW-0812">Transmembrane</keyword>
<dbReference type="PANTHER" id="PTHR45138">
    <property type="entry name" value="REGULATORY COMPONENTS OF SENSORY TRANSDUCTION SYSTEM"/>
    <property type="match status" value="1"/>
</dbReference>
<dbReference type="InterPro" id="IPR011623">
    <property type="entry name" value="7TMR_DISM_rcpt_extracell_dom1"/>
</dbReference>
<evidence type="ECO:0000259" key="5">
    <source>
        <dbReference type="PROSITE" id="PS50887"/>
    </source>
</evidence>
<feature type="transmembrane region" description="Helical" evidence="4">
    <location>
        <begin position="32"/>
        <end position="52"/>
    </location>
</feature>
<dbReference type="InterPro" id="IPR050469">
    <property type="entry name" value="Diguanylate_Cyclase"/>
</dbReference>
<evidence type="ECO:0000256" key="4">
    <source>
        <dbReference type="SAM" id="Phobius"/>
    </source>
</evidence>
<dbReference type="Pfam" id="PF07695">
    <property type="entry name" value="7TMR-DISM_7TM"/>
    <property type="match status" value="1"/>
</dbReference>
<dbReference type="AlphaFoldDB" id="A0A1Z4VSC3"/>
<feature type="domain" description="GGDEF" evidence="5">
    <location>
        <begin position="457"/>
        <end position="590"/>
    </location>
</feature>
<gene>
    <name evidence="6" type="ORF">FOKN1_1995</name>
</gene>
<dbReference type="GO" id="GO:1902201">
    <property type="term" value="P:negative regulation of bacterial-type flagellum-dependent cell motility"/>
    <property type="evidence" value="ECO:0007669"/>
    <property type="project" value="TreeGrafter"/>
</dbReference>
<dbReference type="EMBL" id="AP018052">
    <property type="protein sequence ID" value="BAZ94375.1"/>
    <property type="molecule type" value="Genomic_DNA"/>
</dbReference>
<feature type="transmembrane region" description="Helical" evidence="4">
    <location>
        <begin position="305"/>
        <end position="323"/>
    </location>
</feature>
<dbReference type="OrthoDB" id="5289013at2"/>
<dbReference type="NCBIfam" id="TIGR00254">
    <property type="entry name" value="GGDEF"/>
    <property type="match status" value="1"/>
</dbReference>
<dbReference type="SMART" id="SM00267">
    <property type="entry name" value="GGDEF"/>
    <property type="match status" value="1"/>
</dbReference>
<feature type="transmembrane region" description="Helical" evidence="4">
    <location>
        <begin position="209"/>
        <end position="230"/>
    </location>
</feature>
<accession>A0A1Z4VSC3</accession>
<dbReference type="Pfam" id="PF07696">
    <property type="entry name" value="7TMR-DISMED2"/>
    <property type="match status" value="1"/>
</dbReference>
<dbReference type="FunFam" id="3.30.70.270:FF:000001">
    <property type="entry name" value="Diguanylate cyclase domain protein"/>
    <property type="match status" value="1"/>
</dbReference>
<keyword evidence="7" id="KW-1185">Reference proteome</keyword>
<organism evidence="6 7">
    <name type="scientific">Thiohalobacter thiocyanaticus</name>
    <dbReference type="NCBI Taxonomy" id="585455"/>
    <lineage>
        <taxon>Bacteria</taxon>
        <taxon>Pseudomonadati</taxon>
        <taxon>Pseudomonadota</taxon>
        <taxon>Gammaproteobacteria</taxon>
        <taxon>Thiohalobacterales</taxon>
        <taxon>Thiohalobacteraceae</taxon>
        <taxon>Thiohalobacter</taxon>
    </lineage>
</organism>
<feature type="transmembrane region" description="Helical" evidence="4">
    <location>
        <begin position="390"/>
        <end position="411"/>
    </location>
</feature>